<dbReference type="EMBL" id="CAJVCH010524964">
    <property type="protein sequence ID" value="CAG7821958.1"/>
    <property type="molecule type" value="Genomic_DNA"/>
</dbReference>
<feature type="non-terminal residue" evidence="3">
    <location>
        <position position="161"/>
    </location>
</feature>
<proteinExistence type="predicted"/>
<keyword evidence="4" id="KW-1185">Reference proteome</keyword>
<feature type="non-terminal residue" evidence="3">
    <location>
        <position position="1"/>
    </location>
</feature>
<accession>A0A8J2KY79</accession>
<gene>
    <name evidence="3" type="ORF">AFUS01_LOCUS32258</name>
</gene>
<feature type="signal peptide" evidence="1">
    <location>
        <begin position="1"/>
        <end position="21"/>
    </location>
</feature>
<feature type="domain" description="CRAL-TRIO" evidence="2">
    <location>
        <begin position="34"/>
        <end position="161"/>
    </location>
</feature>
<dbReference type="Pfam" id="PF00650">
    <property type="entry name" value="CRAL_TRIO"/>
    <property type="match status" value="1"/>
</dbReference>
<evidence type="ECO:0000256" key="1">
    <source>
        <dbReference type="SAM" id="SignalP"/>
    </source>
</evidence>
<evidence type="ECO:0000313" key="3">
    <source>
        <dbReference type="EMBL" id="CAG7821958.1"/>
    </source>
</evidence>
<keyword evidence="1" id="KW-0732">Signal</keyword>
<feature type="chain" id="PRO_5035278076" description="CRAL-TRIO domain-containing protein" evidence="1">
    <location>
        <begin position="22"/>
        <end position="161"/>
    </location>
</feature>
<evidence type="ECO:0000259" key="2">
    <source>
        <dbReference type="PROSITE" id="PS50191"/>
    </source>
</evidence>
<name>A0A8J2KY79_9HEXA</name>
<dbReference type="PROSITE" id="PS50191">
    <property type="entry name" value="CRAL_TRIO"/>
    <property type="match status" value="1"/>
</dbReference>
<dbReference type="OrthoDB" id="43460at2759"/>
<reference evidence="3" key="1">
    <citation type="submission" date="2021-06" db="EMBL/GenBank/DDBJ databases">
        <authorList>
            <person name="Hodson N. C."/>
            <person name="Mongue J. A."/>
            <person name="Jaron S. K."/>
        </authorList>
    </citation>
    <scope>NUCLEOTIDE SEQUENCE</scope>
</reference>
<dbReference type="InterPro" id="IPR001251">
    <property type="entry name" value="CRAL-TRIO_dom"/>
</dbReference>
<sequence length="161" mass="18534">MGSFKLAIIVLVVHTLNFVTCNNLTDSEIFAFDVPAEIQDEFTYYLSGYDEDGAPIWIFEGGKWDIRKYVEQGGKLYDAMDIFIDRMYLTFRDSGLNSTGKQFVGIGDMEGFNIRQAGHVKTVQFLLLKYARFEQIARSGSMKRAWVVNANPFFERVWQIL</sequence>
<protein>
    <recommendedName>
        <fullName evidence="2">CRAL-TRIO domain-containing protein</fullName>
    </recommendedName>
</protein>
<organism evidence="3 4">
    <name type="scientific">Allacma fusca</name>
    <dbReference type="NCBI Taxonomy" id="39272"/>
    <lineage>
        <taxon>Eukaryota</taxon>
        <taxon>Metazoa</taxon>
        <taxon>Ecdysozoa</taxon>
        <taxon>Arthropoda</taxon>
        <taxon>Hexapoda</taxon>
        <taxon>Collembola</taxon>
        <taxon>Symphypleona</taxon>
        <taxon>Sminthuridae</taxon>
        <taxon>Allacma</taxon>
    </lineage>
</organism>
<evidence type="ECO:0000313" key="4">
    <source>
        <dbReference type="Proteomes" id="UP000708208"/>
    </source>
</evidence>
<dbReference type="Proteomes" id="UP000708208">
    <property type="component" value="Unassembled WGS sequence"/>
</dbReference>
<dbReference type="AlphaFoldDB" id="A0A8J2KY79"/>
<comment type="caution">
    <text evidence="3">The sequence shown here is derived from an EMBL/GenBank/DDBJ whole genome shotgun (WGS) entry which is preliminary data.</text>
</comment>